<reference evidence="4" key="1">
    <citation type="submission" date="2019-03" db="EMBL/GenBank/DDBJ databases">
        <title>WGS assembly of Setaria viridis.</title>
        <authorList>
            <person name="Huang P."/>
            <person name="Jenkins J."/>
            <person name="Grimwood J."/>
            <person name="Barry K."/>
            <person name="Healey A."/>
            <person name="Mamidi S."/>
            <person name="Sreedasyam A."/>
            <person name="Shu S."/>
            <person name="Feldman M."/>
            <person name="Wu J."/>
            <person name="Yu Y."/>
            <person name="Chen C."/>
            <person name="Johnson J."/>
            <person name="Rokhsar D."/>
            <person name="Baxter I."/>
            <person name="Schmutz J."/>
            <person name="Brutnell T."/>
            <person name="Kellogg E."/>
        </authorList>
    </citation>
    <scope>NUCLEOTIDE SEQUENCE [LARGE SCALE GENOMIC DNA]</scope>
</reference>
<dbReference type="Pfam" id="PF00560">
    <property type="entry name" value="LRR_1"/>
    <property type="match status" value="1"/>
</dbReference>
<organism evidence="4 5">
    <name type="scientific">Setaria viridis</name>
    <name type="common">Green bristlegrass</name>
    <name type="synonym">Setaria italica subsp. viridis</name>
    <dbReference type="NCBI Taxonomy" id="4556"/>
    <lineage>
        <taxon>Eukaryota</taxon>
        <taxon>Viridiplantae</taxon>
        <taxon>Streptophyta</taxon>
        <taxon>Embryophyta</taxon>
        <taxon>Tracheophyta</taxon>
        <taxon>Spermatophyta</taxon>
        <taxon>Magnoliopsida</taxon>
        <taxon>Liliopsida</taxon>
        <taxon>Poales</taxon>
        <taxon>Poaceae</taxon>
        <taxon>PACMAD clade</taxon>
        <taxon>Panicoideae</taxon>
        <taxon>Panicodae</taxon>
        <taxon>Paniceae</taxon>
        <taxon>Cenchrinae</taxon>
        <taxon>Setaria</taxon>
    </lineage>
</organism>
<sequence>MENLEKEGLLVTMKNLNNLKVLKLEYLQLWNKFEDVDLNFIGTLTNLEHLDLSSNEFEYLPESIGNLKRLHTLNLKDCWKLESLPESIGCATGLKSVLMDGCPDKLMDQASSLLHYSLTLPLFKVRADDVNAHSNLHVLEGENVADELHIVSLENVRLLEEARRLNLLTKQNLLNLKLVWKLNAYRHLEDKDLLGQLVPPMSLKDLSLEGYSSQSFPGWLMAISHHLPNLTCIELMDLPTCSNLPLLGQLPYLESLRLCDIPKVSKIDRGICGGKGAFPRLEVFMVSFMDGVEKWDTTCPGEDGVEEFMFPMLDELEVYECPKLRLKPCPPKCRKFIISKSDQVISSLEEVQTSSHRCNSTPTTTKLEISKSQHDSFRLFHHFPALQELVFSWCSNMTSLPEGIQQLSSLQSLELHCCDSISALPEWLSDISSLKNLVIWDCDIIKSLPACIQHLTNLEELDIKGNQELQHWCESEENKAKLAHINI</sequence>
<dbReference type="Pfam" id="PF25019">
    <property type="entry name" value="LRR_R13L1-DRL21"/>
    <property type="match status" value="1"/>
</dbReference>
<dbReference type="InterPro" id="IPR032675">
    <property type="entry name" value="LRR_dom_sf"/>
</dbReference>
<dbReference type="AlphaFoldDB" id="A0A4U6TJD5"/>
<keyword evidence="5" id="KW-1185">Reference proteome</keyword>
<gene>
    <name evidence="4" type="ORF">SEVIR_8G249841v2</name>
</gene>
<dbReference type="SMART" id="SM00369">
    <property type="entry name" value="LRR_TYP"/>
    <property type="match status" value="1"/>
</dbReference>
<dbReference type="PANTHER" id="PTHR47186:SF3">
    <property type="entry name" value="OS09G0267800 PROTEIN"/>
    <property type="match status" value="1"/>
</dbReference>
<dbReference type="Gene3D" id="3.80.10.10">
    <property type="entry name" value="Ribonuclease Inhibitor"/>
    <property type="match status" value="3"/>
</dbReference>
<feature type="domain" description="R13L1/DRL21-like LRR repeat region" evidence="3">
    <location>
        <begin position="143"/>
        <end position="259"/>
    </location>
</feature>
<evidence type="ECO:0000259" key="3">
    <source>
        <dbReference type="Pfam" id="PF25019"/>
    </source>
</evidence>
<evidence type="ECO:0000313" key="5">
    <source>
        <dbReference type="Proteomes" id="UP000298652"/>
    </source>
</evidence>
<dbReference type="InterPro" id="IPR003591">
    <property type="entry name" value="Leu-rich_rpt_typical-subtyp"/>
</dbReference>
<dbReference type="OMA" id="HWCESEE"/>
<evidence type="ECO:0000256" key="1">
    <source>
        <dbReference type="ARBA" id="ARBA00022614"/>
    </source>
</evidence>
<dbReference type="PANTHER" id="PTHR47186">
    <property type="entry name" value="LEUCINE-RICH REPEAT-CONTAINING PROTEIN 57"/>
    <property type="match status" value="1"/>
</dbReference>
<name>A0A4U6TJD5_SETVI</name>
<dbReference type="Gramene" id="TKW02568">
    <property type="protein sequence ID" value="TKW02568"/>
    <property type="gene ID" value="SEVIR_8G249841v2"/>
</dbReference>
<dbReference type="SUPFAM" id="SSF52058">
    <property type="entry name" value="L domain-like"/>
    <property type="match status" value="2"/>
</dbReference>
<keyword evidence="2" id="KW-0677">Repeat</keyword>
<dbReference type="PROSITE" id="PS51450">
    <property type="entry name" value="LRR"/>
    <property type="match status" value="1"/>
</dbReference>
<dbReference type="InterPro" id="IPR001611">
    <property type="entry name" value="Leu-rich_rpt"/>
</dbReference>
<dbReference type="EMBL" id="CM016559">
    <property type="protein sequence ID" value="TKW02568.1"/>
    <property type="molecule type" value="Genomic_DNA"/>
</dbReference>
<protein>
    <recommendedName>
        <fullName evidence="3">R13L1/DRL21-like LRR repeat region domain-containing protein</fullName>
    </recommendedName>
</protein>
<evidence type="ECO:0000313" key="4">
    <source>
        <dbReference type="EMBL" id="TKW02568.1"/>
    </source>
</evidence>
<dbReference type="Proteomes" id="UP000298652">
    <property type="component" value="Chromosome 8"/>
</dbReference>
<keyword evidence="1" id="KW-0433">Leucine-rich repeat</keyword>
<accession>A0A4U6TJD5</accession>
<dbReference type="InterPro" id="IPR056789">
    <property type="entry name" value="LRR_R13L1-DRL21"/>
</dbReference>
<evidence type="ECO:0000256" key="2">
    <source>
        <dbReference type="ARBA" id="ARBA00022737"/>
    </source>
</evidence>
<proteinExistence type="predicted"/>